<proteinExistence type="predicted"/>
<protein>
    <submittedName>
        <fullName evidence="2">Uncharacterized protein</fullName>
    </submittedName>
</protein>
<dbReference type="AlphaFoldDB" id="A0A0E9STJ1"/>
<organism evidence="2">
    <name type="scientific">Anguilla anguilla</name>
    <name type="common">European freshwater eel</name>
    <name type="synonym">Muraena anguilla</name>
    <dbReference type="NCBI Taxonomy" id="7936"/>
    <lineage>
        <taxon>Eukaryota</taxon>
        <taxon>Metazoa</taxon>
        <taxon>Chordata</taxon>
        <taxon>Craniata</taxon>
        <taxon>Vertebrata</taxon>
        <taxon>Euteleostomi</taxon>
        <taxon>Actinopterygii</taxon>
        <taxon>Neopterygii</taxon>
        <taxon>Teleostei</taxon>
        <taxon>Anguilliformes</taxon>
        <taxon>Anguillidae</taxon>
        <taxon>Anguilla</taxon>
    </lineage>
</organism>
<dbReference type="EMBL" id="GBXM01063946">
    <property type="protein sequence ID" value="JAH44631.1"/>
    <property type="molecule type" value="Transcribed_RNA"/>
</dbReference>
<reference evidence="2" key="1">
    <citation type="submission" date="2014-11" db="EMBL/GenBank/DDBJ databases">
        <authorList>
            <person name="Amaro Gonzalez C."/>
        </authorList>
    </citation>
    <scope>NUCLEOTIDE SEQUENCE</scope>
</reference>
<name>A0A0E9STJ1_ANGAN</name>
<sequence>MAKSATAQCPRRQTVSGSVLMPATRPPIPQGGAVAATTSQASRVAAIPRSCHPHCSGG</sequence>
<evidence type="ECO:0000313" key="2">
    <source>
        <dbReference type="EMBL" id="JAH44631.1"/>
    </source>
</evidence>
<feature type="region of interest" description="Disordered" evidence="1">
    <location>
        <begin position="1"/>
        <end position="33"/>
    </location>
</feature>
<feature type="compositionally biased region" description="Polar residues" evidence="1">
    <location>
        <begin position="1"/>
        <end position="17"/>
    </location>
</feature>
<evidence type="ECO:0000256" key="1">
    <source>
        <dbReference type="SAM" id="MobiDB-lite"/>
    </source>
</evidence>
<accession>A0A0E9STJ1</accession>
<reference evidence="2" key="2">
    <citation type="journal article" date="2015" name="Fish Shellfish Immunol.">
        <title>Early steps in the European eel (Anguilla anguilla)-Vibrio vulnificus interaction in the gills: Role of the RtxA13 toxin.</title>
        <authorList>
            <person name="Callol A."/>
            <person name="Pajuelo D."/>
            <person name="Ebbesson L."/>
            <person name="Teles M."/>
            <person name="MacKenzie S."/>
            <person name="Amaro C."/>
        </authorList>
    </citation>
    <scope>NUCLEOTIDE SEQUENCE</scope>
</reference>